<feature type="binding site" evidence="5">
    <location>
        <position position="216"/>
    </location>
    <ligand>
        <name>FAD</name>
        <dbReference type="ChEBI" id="CHEBI:57692"/>
    </ligand>
</feature>
<dbReference type="PROSITE" id="PS51645">
    <property type="entry name" value="PHR_CRY_ALPHA_BETA"/>
    <property type="match status" value="1"/>
</dbReference>
<dbReference type="InterPro" id="IPR036134">
    <property type="entry name" value="Crypto/Photolyase_FAD-like_sf"/>
</dbReference>
<accession>A0A1M5J3N3</accession>
<dbReference type="InterPro" id="IPR014729">
    <property type="entry name" value="Rossmann-like_a/b/a_fold"/>
</dbReference>
<keyword evidence="2 5" id="KW-0285">Flavoprotein</keyword>
<keyword evidence="9" id="KW-0456">Lyase</keyword>
<keyword evidence="10" id="KW-1185">Reference proteome</keyword>
<evidence type="ECO:0000256" key="3">
    <source>
        <dbReference type="ARBA" id="ARBA00022827"/>
    </source>
</evidence>
<dbReference type="EMBL" id="FQWL01000001">
    <property type="protein sequence ID" value="SHG35141.1"/>
    <property type="molecule type" value="Genomic_DNA"/>
</dbReference>
<dbReference type="GO" id="GO:0006950">
    <property type="term" value="P:response to stress"/>
    <property type="evidence" value="ECO:0007669"/>
    <property type="project" value="UniProtKB-ARBA"/>
</dbReference>
<evidence type="ECO:0000259" key="8">
    <source>
        <dbReference type="PROSITE" id="PS51645"/>
    </source>
</evidence>
<proteinExistence type="inferred from homology"/>
<evidence type="ECO:0000256" key="5">
    <source>
        <dbReference type="PIRSR" id="PIRSR602081-1"/>
    </source>
</evidence>
<gene>
    <name evidence="9" type="ORF">SAMN04488116_1104</name>
</gene>
<reference evidence="10" key="1">
    <citation type="submission" date="2016-11" db="EMBL/GenBank/DDBJ databases">
        <authorList>
            <person name="Varghese N."/>
            <person name="Submissions S."/>
        </authorList>
    </citation>
    <scope>NUCLEOTIDE SEQUENCE [LARGE SCALE GENOMIC DNA]</scope>
    <source>
        <strain evidence="10">DSM 22638</strain>
    </source>
</reference>
<dbReference type="GO" id="GO:0003904">
    <property type="term" value="F:deoxyribodipyrimidine photo-lyase activity"/>
    <property type="evidence" value="ECO:0007669"/>
    <property type="project" value="TreeGrafter"/>
</dbReference>
<keyword evidence="4 7" id="KW-0157">Chromophore</keyword>
<evidence type="ECO:0000256" key="6">
    <source>
        <dbReference type="PIRSR" id="PIRSR602081-2"/>
    </source>
</evidence>
<comment type="cofactor">
    <cofactor evidence="1">
        <name>(6R)-5,10-methylene-5,6,7,8-tetrahydrofolate</name>
        <dbReference type="ChEBI" id="CHEBI:15636"/>
    </cofactor>
</comment>
<dbReference type="SUPFAM" id="SSF48173">
    <property type="entry name" value="Cryptochrome/photolyase FAD-binding domain"/>
    <property type="match status" value="1"/>
</dbReference>
<dbReference type="GO" id="GO:0006139">
    <property type="term" value="P:nucleobase-containing compound metabolic process"/>
    <property type="evidence" value="ECO:0007669"/>
    <property type="project" value="UniProtKB-ARBA"/>
</dbReference>
<organism evidence="9 10">
    <name type="scientific">Flagellimonas flava</name>
    <dbReference type="NCBI Taxonomy" id="570519"/>
    <lineage>
        <taxon>Bacteria</taxon>
        <taxon>Pseudomonadati</taxon>
        <taxon>Bacteroidota</taxon>
        <taxon>Flavobacteriia</taxon>
        <taxon>Flavobacteriales</taxon>
        <taxon>Flavobacteriaceae</taxon>
        <taxon>Flagellimonas</taxon>
    </lineage>
</organism>
<dbReference type="GO" id="GO:0003677">
    <property type="term" value="F:DNA binding"/>
    <property type="evidence" value="ECO:0007669"/>
    <property type="project" value="TreeGrafter"/>
</dbReference>
<dbReference type="Gene3D" id="1.10.579.10">
    <property type="entry name" value="DNA Cyclobutane Dipyrimidine Photolyase, subunit A, domain 3"/>
    <property type="match status" value="1"/>
</dbReference>
<dbReference type="Gene3D" id="1.25.40.80">
    <property type="match status" value="1"/>
</dbReference>
<evidence type="ECO:0000256" key="4">
    <source>
        <dbReference type="ARBA" id="ARBA00022991"/>
    </source>
</evidence>
<feature type="binding site" evidence="5">
    <location>
        <position position="258"/>
    </location>
    <ligand>
        <name>FAD</name>
        <dbReference type="ChEBI" id="CHEBI:57692"/>
    </ligand>
</feature>
<dbReference type="STRING" id="570519.SAMN04488116_1104"/>
<dbReference type="InterPro" id="IPR005101">
    <property type="entry name" value="Cryptochr/Photolyase_FAD-bd"/>
</dbReference>
<evidence type="ECO:0000313" key="10">
    <source>
        <dbReference type="Proteomes" id="UP000184532"/>
    </source>
</evidence>
<dbReference type="SUPFAM" id="SSF52425">
    <property type="entry name" value="Cryptochrome/photolyase, N-terminal domain"/>
    <property type="match status" value="1"/>
</dbReference>
<dbReference type="Proteomes" id="UP000184532">
    <property type="component" value="Unassembled WGS sequence"/>
</dbReference>
<dbReference type="Pfam" id="PF03441">
    <property type="entry name" value="FAD_binding_7"/>
    <property type="match status" value="1"/>
</dbReference>
<dbReference type="RefSeq" id="WP_073176923.1">
    <property type="nucleotide sequence ID" value="NZ_FQWL01000001.1"/>
</dbReference>
<dbReference type="PROSITE" id="PS00394">
    <property type="entry name" value="DNA_PHOTOLYASES_1_1"/>
    <property type="match status" value="1"/>
</dbReference>
<evidence type="ECO:0000313" key="9">
    <source>
        <dbReference type="EMBL" id="SHG35141.1"/>
    </source>
</evidence>
<feature type="binding site" evidence="5">
    <location>
        <begin position="261"/>
        <end position="268"/>
    </location>
    <ligand>
        <name>FAD</name>
        <dbReference type="ChEBI" id="CHEBI:57692"/>
    </ligand>
</feature>
<dbReference type="InterPro" id="IPR018394">
    <property type="entry name" value="DNA_photolyase_1_CS_C"/>
</dbReference>
<dbReference type="GO" id="GO:0009416">
    <property type="term" value="P:response to light stimulus"/>
    <property type="evidence" value="ECO:0007669"/>
    <property type="project" value="TreeGrafter"/>
</dbReference>
<dbReference type="GO" id="GO:0071949">
    <property type="term" value="F:FAD binding"/>
    <property type="evidence" value="ECO:0007669"/>
    <property type="project" value="TreeGrafter"/>
</dbReference>
<dbReference type="PRINTS" id="PR00147">
    <property type="entry name" value="DNAPHOTLYASE"/>
</dbReference>
<dbReference type="AlphaFoldDB" id="A0A1M5J3N3"/>
<protein>
    <submittedName>
        <fullName evidence="9">Deoxyribodipyrimidine photo-lyase</fullName>
    </submittedName>
</protein>
<evidence type="ECO:0000256" key="7">
    <source>
        <dbReference type="RuleBase" id="RU004182"/>
    </source>
</evidence>
<dbReference type="InterPro" id="IPR036155">
    <property type="entry name" value="Crypto/Photolyase_N_sf"/>
</dbReference>
<comment type="similarity">
    <text evidence="7">Belongs to the DNA photolyase family.</text>
</comment>
<dbReference type="Gene3D" id="3.40.50.620">
    <property type="entry name" value="HUPs"/>
    <property type="match status" value="1"/>
</dbReference>
<dbReference type="OrthoDB" id="9772484at2"/>
<feature type="site" description="Electron transfer via tryptophanyl radical" evidence="6">
    <location>
        <position position="292"/>
    </location>
</feature>
<sequence>MTGPVSIFWFRRDLRLDDNAALYHALNSNCPVLPIFIFDTEILHKLPKQDARVSFFYGCLQKINTELKAKHKSGLAFYKGKPLEVFTELIQQFEIASVYTNHDYEPYAQNRDQSIRELLGANNIALNTFKDQVIFEKDDIVKDDGRPYVVYTPFKKRWKESFNPIEHLKEFDTRSYFHNLLIASDLPQISLRELGFEPSKIVVPDFELSPSLISNYEHTRNIPSLHRGTSRLGPHLRFGTISVRKAVKKAIQEENETFWNELIWREFFMQILWHFPHTVTKAFKPKYDRIQWRNNEAEFNLWKIGQTGYPLVDAGMRELNATGYMHNRVRMLVASFLCKHLLIDWRWGEAYFALRLLDYELASNVGNWQWACGSGVDAAPYFRIFNPTLQLTKFDPKGGYVNKWVPEFQELTYPPEIVNHKMARERCLKVYKDAVG</sequence>
<dbReference type="InterPro" id="IPR006050">
    <property type="entry name" value="DNA_photolyase_N"/>
</dbReference>
<evidence type="ECO:0000256" key="2">
    <source>
        <dbReference type="ARBA" id="ARBA00022630"/>
    </source>
</evidence>
<evidence type="ECO:0000256" key="1">
    <source>
        <dbReference type="ARBA" id="ARBA00001932"/>
    </source>
</evidence>
<dbReference type="InterPro" id="IPR002081">
    <property type="entry name" value="Cryptochrome/DNA_photolyase_1"/>
</dbReference>
<dbReference type="Pfam" id="PF00875">
    <property type="entry name" value="DNA_photolyase"/>
    <property type="match status" value="1"/>
</dbReference>
<dbReference type="PANTHER" id="PTHR11455">
    <property type="entry name" value="CRYPTOCHROME"/>
    <property type="match status" value="1"/>
</dbReference>
<feature type="domain" description="Photolyase/cryptochrome alpha/beta" evidence="8">
    <location>
        <begin position="4"/>
        <end position="134"/>
    </location>
</feature>
<feature type="site" description="Electron transfer via tryptophanyl radical" evidence="6">
    <location>
        <position position="368"/>
    </location>
</feature>
<name>A0A1M5J3N3_9FLAO</name>
<feature type="site" description="Electron transfer via tryptophanyl radical" evidence="6">
    <location>
        <position position="345"/>
    </location>
</feature>
<keyword evidence="3 5" id="KW-0274">FAD</keyword>
<comment type="cofactor">
    <cofactor evidence="5">
        <name>FAD</name>
        <dbReference type="ChEBI" id="CHEBI:57692"/>
    </cofactor>
    <text evidence="5">Binds 1 FAD per subunit.</text>
</comment>
<dbReference type="PROSITE" id="PS00691">
    <property type="entry name" value="DNA_PHOTOLYASES_1_2"/>
    <property type="match status" value="1"/>
</dbReference>
<dbReference type="PANTHER" id="PTHR11455:SF9">
    <property type="entry name" value="CRYPTOCHROME CIRCADIAN CLOCK 5 ISOFORM X1"/>
    <property type="match status" value="1"/>
</dbReference>